<sequence length="198" mass="20839">MQTQVKHILAGSIAAVLFIAGCANKDDALGEGAKKIDKKALQALNIQGAPNWVLNGGQGDMSAVGIADIVNGDLGFARTEALALARDELARQVGTKIQSTINRAANVSMGASTQDAQVSKTSEQITKQTVSQTLSGAKQTDTWITKDATKLFVLIKLNPELKAKLEANVKKEINKSTLHTQAKQDAINAVSATLSTAE</sequence>
<dbReference type="PROSITE" id="PS51257">
    <property type="entry name" value="PROKAR_LIPOPROTEIN"/>
    <property type="match status" value="1"/>
</dbReference>
<evidence type="ECO:0000313" key="1">
    <source>
        <dbReference type="EMBL" id="XAM18220.1"/>
    </source>
</evidence>
<name>A0ABZ3F7N8_9HELI</name>
<gene>
    <name evidence="1" type="ORF">V3I05_00550</name>
</gene>
<reference evidence="1 2" key="1">
    <citation type="submission" date="2024-02" db="EMBL/GenBank/DDBJ databases">
        <title>Genome and pathogenicity analysis of Helicobacter mastomyrinus isolated from mice.</title>
        <authorList>
            <person name="Zhu L."/>
        </authorList>
    </citation>
    <scope>NUCLEOTIDE SEQUENCE [LARGE SCALE GENOMIC DNA]</scope>
    <source>
        <strain evidence="1 2">Hm-17</strain>
    </source>
</reference>
<dbReference type="EMBL" id="CP145316">
    <property type="protein sequence ID" value="XAM18220.1"/>
    <property type="molecule type" value="Genomic_DNA"/>
</dbReference>
<keyword evidence="2" id="KW-1185">Reference proteome</keyword>
<accession>A0ABZ3F7N8</accession>
<evidence type="ECO:0000313" key="2">
    <source>
        <dbReference type="Proteomes" id="UP001434737"/>
    </source>
</evidence>
<protein>
    <submittedName>
        <fullName evidence="1">LPP20 family lipoprotein</fullName>
    </submittedName>
</protein>
<proteinExistence type="predicted"/>
<dbReference type="RefSeq" id="WP_300447990.1">
    <property type="nucleotide sequence ID" value="NZ_CP145316.1"/>
</dbReference>
<organism evidence="1 2">
    <name type="scientific">Helicobacter mastomyrinus</name>
    <dbReference type="NCBI Taxonomy" id="287948"/>
    <lineage>
        <taxon>Bacteria</taxon>
        <taxon>Pseudomonadati</taxon>
        <taxon>Campylobacterota</taxon>
        <taxon>Epsilonproteobacteria</taxon>
        <taxon>Campylobacterales</taxon>
        <taxon>Helicobacteraceae</taxon>
        <taxon>Helicobacter</taxon>
    </lineage>
</organism>
<dbReference type="Proteomes" id="UP001434737">
    <property type="component" value="Chromosome"/>
</dbReference>
<dbReference type="InterPro" id="IPR002217">
    <property type="entry name" value="Lipo_LPP20"/>
</dbReference>
<dbReference type="PRINTS" id="PR01019">
    <property type="entry name" value="LIPOLPP20"/>
</dbReference>
<dbReference type="Gene3D" id="3.10.129.140">
    <property type="entry name" value="Helicobacter TNF-alpha-Inducing protein"/>
    <property type="match status" value="1"/>
</dbReference>
<keyword evidence="1" id="KW-0449">Lipoprotein</keyword>